<evidence type="ECO:0000313" key="3">
    <source>
        <dbReference type="Proteomes" id="UP000008237"/>
    </source>
</evidence>
<dbReference type="OrthoDB" id="9995434at2759"/>
<dbReference type="Gene3D" id="3.40.350.10">
    <property type="entry name" value="Creatinase/prolidase N-terminal domain"/>
    <property type="match status" value="1"/>
</dbReference>
<accession>E2BH14</accession>
<gene>
    <name evidence="2" type="ORF">EAI_14350</name>
</gene>
<dbReference type="PANTHER" id="PTHR43763">
    <property type="entry name" value="XAA-PRO AMINOPEPTIDASE 1"/>
    <property type="match status" value="1"/>
</dbReference>
<dbReference type="GO" id="GO:0004177">
    <property type="term" value="F:aminopeptidase activity"/>
    <property type="evidence" value="ECO:0007669"/>
    <property type="project" value="UniProtKB-KW"/>
</dbReference>
<evidence type="ECO:0000313" key="2">
    <source>
        <dbReference type="EMBL" id="EFN85020.1"/>
    </source>
</evidence>
<feature type="domain" description="Creatinase N-terminal" evidence="1">
    <location>
        <begin position="72"/>
        <end position="141"/>
    </location>
</feature>
<dbReference type="AlphaFoldDB" id="E2BH14"/>
<reference evidence="2 3" key="1">
    <citation type="journal article" date="2010" name="Science">
        <title>Genomic comparison of the ants Camponotus floridanus and Harpegnathos saltator.</title>
        <authorList>
            <person name="Bonasio R."/>
            <person name="Zhang G."/>
            <person name="Ye C."/>
            <person name="Mutti N.S."/>
            <person name="Fang X."/>
            <person name="Qin N."/>
            <person name="Donahue G."/>
            <person name="Yang P."/>
            <person name="Li Q."/>
            <person name="Li C."/>
            <person name="Zhang P."/>
            <person name="Huang Z."/>
            <person name="Berger S.L."/>
            <person name="Reinberg D."/>
            <person name="Wang J."/>
            <person name="Liebig J."/>
        </authorList>
    </citation>
    <scope>NUCLEOTIDE SEQUENCE [LARGE SCALE GENOMIC DNA]</scope>
    <source>
        <strain evidence="2 3">R22 G/1</strain>
    </source>
</reference>
<dbReference type="SUPFAM" id="SSF53092">
    <property type="entry name" value="Creatinase/prolidase N-terminal domain"/>
    <property type="match status" value="1"/>
</dbReference>
<name>E2BH14_HARSA</name>
<dbReference type="STRING" id="610380.E2BH14"/>
<keyword evidence="2" id="KW-0645">Protease</keyword>
<dbReference type="InterPro" id="IPR029149">
    <property type="entry name" value="Creatin/AminoP/Spt16_N"/>
</dbReference>
<keyword evidence="2" id="KW-0031">Aminopeptidase</keyword>
<dbReference type="PANTHER" id="PTHR43763:SF6">
    <property type="entry name" value="XAA-PRO AMINOPEPTIDASE 1"/>
    <property type="match status" value="1"/>
</dbReference>
<proteinExistence type="predicted"/>
<organism evidence="3">
    <name type="scientific">Harpegnathos saltator</name>
    <name type="common">Jerdon's jumping ant</name>
    <dbReference type="NCBI Taxonomy" id="610380"/>
    <lineage>
        <taxon>Eukaryota</taxon>
        <taxon>Metazoa</taxon>
        <taxon>Ecdysozoa</taxon>
        <taxon>Arthropoda</taxon>
        <taxon>Hexapoda</taxon>
        <taxon>Insecta</taxon>
        <taxon>Pterygota</taxon>
        <taxon>Neoptera</taxon>
        <taxon>Endopterygota</taxon>
        <taxon>Hymenoptera</taxon>
        <taxon>Apocrita</taxon>
        <taxon>Aculeata</taxon>
        <taxon>Formicoidea</taxon>
        <taxon>Formicidae</taxon>
        <taxon>Ponerinae</taxon>
        <taxon>Ponerini</taxon>
        <taxon>Harpegnathos</taxon>
    </lineage>
</organism>
<dbReference type="Pfam" id="PF01321">
    <property type="entry name" value="Creatinase_N"/>
    <property type="match status" value="1"/>
</dbReference>
<sequence>MINKIRKHSTELTRAGDANKLSEQLNYNGARRSYCPTNAYIENQPVNRYDSSLQLRQLRSEMVRVAAVQGPALDGYIVTSDDEHQSETVDPHDMRREFLTGFTGSTGEVIVTIDKAVLWTDGRYHIQADHQLDCNWILMKEGQYDIKLQNSRWWNMIDDGI</sequence>
<evidence type="ECO:0000259" key="1">
    <source>
        <dbReference type="Pfam" id="PF01321"/>
    </source>
</evidence>
<dbReference type="Proteomes" id="UP000008237">
    <property type="component" value="Unassembled WGS sequence"/>
</dbReference>
<keyword evidence="2" id="KW-0378">Hydrolase</keyword>
<dbReference type="EMBL" id="GL448258">
    <property type="protein sequence ID" value="EFN85020.1"/>
    <property type="molecule type" value="Genomic_DNA"/>
</dbReference>
<protein>
    <submittedName>
        <fullName evidence="2">Xaa-Pro aminopeptidase 1</fullName>
    </submittedName>
</protein>
<dbReference type="InParanoid" id="E2BH14"/>
<keyword evidence="3" id="KW-1185">Reference proteome</keyword>
<dbReference type="InterPro" id="IPR000587">
    <property type="entry name" value="Creatinase_N"/>
</dbReference>
<dbReference type="InterPro" id="IPR050422">
    <property type="entry name" value="X-Pro_aminopeptidase_P"/>
</dbReference>